<comment type="caution">
    <text evidence="6">The sequence shown here is derived from an EMBL/GenBank/DDBJ whole genome shotgun (WGS) entry which is preliminary data.</text>
</comment>
<dbReference type="FunFam" id="1.10.10.10:FF:000001">
    <property type="entry name" value="LysR family transcriptional regulator"/>
    <property type="match status" value="1"/>
</dbReference>
<evidence type="ECO:0000313" key="7">
    <source>
        <dbReference type="Proteomes" id="UP000026682"/>
    </source>
</evidence>
<evidence type="ECO:0000256" key="4">
    <source>
        <dbReference type="ARBA" id="ARBA00023163"/>
    </source>
</evidence>
<dbReference type="Pfam" id="PF03466">
    <property type="entry name" value="LysR_substrate"/>
    <property type="match status" value="1"/>
</dbReference>
<keyword evidence="4" id="KW-0804">Transcription</keyword>
<dbReference type="SUPFAM" id="SSF53850">
    <property type="entry name" value="Periplasmic binding protein-like II"/>
    <property type="match status" value="1"/>
</dbReference>
<evidence type="ECO:0000256" key="2">
    <source>
        <dbReference type="ARBA" id="ARBA00023015"/>
    </source>
</evidence>
<dbReference type="AlphaFoldDB" id="A0A158M852"/>
<dbReference type="PROSITE" id="PS50931">
    <property type="entry name" value="HTH_LYSR"/>
    <property type="match status" value="1"/>
</dbReference>
<dbReference type="EMBL" id="JFZZ01000025">
    <property type="protein sequence ID" value="KAK97539.1"/>
    <property type="molecule type" value="Genomic_DNA"/>
</dbReference>
<dbReference type="GO" id="GO:0003700">
    <property type="term" value="F:DNA-binding transcription factor activity"/>
    <property type="evidence" value="ECO:0007669"/>
    <property type="project" value="InterPro"/>
</dbReference>
<dbReference type="PANTHER" id="PTHR30346:SF17">
    <property type="entry name" value="LYSR FAMILY TRANSCRIPTIONAL REGULATOR"/>
    <property type="match status" value="1"/>
</dbReference>
<dbReference type="InterPro" id="IPR036390">
    <property type="entry name" value="WH_DNA-bd_sf"/>
</dbReference>
<gene>
    <name evidence="6" type="primary">catR</name>
    <name evidence="6" type="ORF">L497_3695</name>
</gene>
<name>A0A158M852_9BORD</name>
<evidence type="ECO:0000259" key="5">
    <source>
        <dbReference type="PROSITE" id="PS50931"/>
    </source>
</evidence>
<dbReference type="PATRIC" id="fig|1331206.3.peg.679"/>
<dbReference type="GO" id="GO:0032993">
    <property type="term" value="C:protein-DNA complex"/>
    <property type="evidence" value="ECO:0007669"/>
    <property type="project" value="TreeGrafter"/>
</dbReference>
<proteinExistence type="inferred from homology"/>
<dbReference type="Gene3D" id="3.40.190.10">
    <property type="entry name" value="Periplasmic binding protein-like II"/>
    <property type="match status" value="2"/>
</dbReference>
<dbReference type="InterPro" id="IPR000847">
    <property type="entry name" value="LysR_HTH_N"/>
</dbReference>
<evidence type="ECO:0000256" key="3">
    <source>
        <dbReference type="ARBA" id="ARBA00023125"/>
    </source>
</evidence>
<protein>
    <submittedName>
        <fullName evidence="6">HTH-type transcriptional regulator CatR</fullName>
    </submittedName>
</protein>
<dbReference type="PANTHER" id="PTHR30346">
    <property type="entry name" value="TRANSCRIPTIONAL DUAL REGULATOR HCAR-RELATED"/>
    <property type="match status" value="1"/>
</dbReference>
<keyword evidence="3" id="KW-0238">DNA-binding</keyword>
<dbReference type="GO" id="GO:0003677">
    <property type="term" value="F:DNA binding"/>
    <property type="evidence" value="ECO:0007669"/>
    <property type="project" value="UniProtKB-KW"/>
</dbReference>
<dbReference type="Pfam" id="PF00126">
    <property type="entry name" value="HTH_1"/>
    <property type="match status" value="1"/>
</dbReference>
<dbReference type="InterPro" id="IPR036388">
    <property type="entry name" value="WH-like_DNA-bd_sf"/>
</dbReference>
<sequence>MELRHLRYFQTVAREGSFTRAAAVLHIAQPPLSRQVRQLEEELGVILIERGSRGLKLTEAGRFLYEQSLQLTARLDDVLTGTRRLGAQAARWFSIGFVPSTLYGFVPELIRYLRQADTQVEVGLSEMTTLPQIEALKSGRIDLGIGRIPFDDPAIERRVLMEEPLVAVLPAAHPLAERSRLSIAELAAQPFVLYPARPRPNYADHVLGLFRAAGHQPTVIQEANELQTALGLVVAGLGLTLVPTSVQRSNRSDIVCLPVDTPAFSSPVILSWRRGDSSPFLAQAIAAAEGLARQAAVAP</sequence>
<keyword evidence="2" id="KW-0805">Transcription regulation</keyword>
<dbReference type="InterPro" id="IPR005119">
    <property type="entry name" value="LysR_subst-bd"/>
</dbReference>
<dbReference type="RefSeq" id="WP_032967310.1">
    <property type="nucleotide sequence ID" value="NZ_JFZZ01000025.1"/>
</dbReference>
<evidence type="ECO:0000313" key="6">
    <source>
        <dbReference type="EMBL" id="KAK97539.1"/>
    </source>
</evidence>
<dbReference type="SUPFAM" id="SSF46785">
    <property type="entry name" value="Winged helix' DNA-binding domain"/>
    <property type="match status" value="1"/>
</dbReference>
<dbReference type="Proteomes" id="UP000026682">
    <property type="component" value="Unassembled WGS sequence"/>
</dbReference>
<dbReference type="CDD" id="cd08445">
    <property type="entry name" value="PBP2_BenM_CatM_CatR"/>
    <property type="match status" value="1"/>
</dbReference>
<comment type="similarity">
    <text evidence="1">Belongs to the LysR transcriptional regulatory family.</text>
</comment>
<accession>A0A158M852</accession>
<dbReference type="Gene3D" id="1.10.10.10">
    <property type="entry name" value="Winged helix-like DNA-binding domain superfamily/Winged helix DNA-binding domain"/>
    <property type="match status" value="1"/>
</dbReference>
<reference evidence="6 7" key="1">
    <citation type="submission" date="2014-03" db="EMBL/GenBank/DDBJ databases">
        <title>Genome sequence of Bordetella holmseii.</title>
        <authorList>
            <person name="Harvill E."/>
            <person name="Goodfield L.L."/>
            <person name="Ivanov Y."/>
            <person name="Meyer J.A."/>
            <person name="Newth C."/>
            <person name="Cassiday P."/>
            <person name="Tondella M.L."/>
            <person name="Liao P."/>
            <person name="Zimmerman J."/>
            <person name="Meert K."/>
            <person name="Wessel D."/>
            <person name="Berger J."/>
            <person name="Dean J.M."/>
            <person name="Holubkov R."/>
            <person name="Burr J."/>
            <person name="Liu T."/>
            <person name="Brinkac L.M."/>
            <person name="Sanka R."/>
            <person name="Kim M."/>
            <person name="Losada L."/>
        </authorList>
    </citation>
    <scope>NUCLEOTIDE SEQUENCE [LARGE SCALE GENOMIC DNA]</scope>
    <source>
        <strain evidence="6 7">CDC-H585-BH</strain>
    </source>
</reference>
<evidence type="ECO:0000256" key="1">
    <source>
        <dbReference type="ARBA" id="ARBA00009437"/>
    </source>
</evidence>
<feature type="domain" description="HTH lysR-type" evidence="5">
    <location>
        <begin position="1"/>
        <end position="58"/>
    </location>
</feature>
<organism evidence="6 7">
    <name type="scientific">Bordetella holmesii CDC-H585-BH</name>
    <dbReference type="NCBI Taxonomy" id="1331206"/>
    <lineage>
        <taxon>Bacteria</taxon>
        <taxon>Pseudomonadati</taxon>
        <taxon>Pseudomonadota</taxon>
        <taxon>Betaproteobacteria</taxon>
        <taxon>Burkholderiales</taxon>
        <taxon>Alcaligenaceae</taxon>
        <taxon>Bordetella</taxon>
    </lineage>
</organism>
<dbReference type="PRINTS" id="PR00039">
    <property type="entry name" value="HTHLYSR"/>
</dbReference>
<dbReference type="STRING" id="35814.BBB42_03010"/>